<organism evidence="1">
    <name type="scientific">Eutreptiella gymnastica</name>
    <dbReference type="NCBI Taxonomy" id="73025"/>
    <lineage>
        <taxon>Eukaryota</taxon>
        <taxon>Discoba</taxon>
        <taxon>Euglenozoa</taxon>
        <taxon>Euglenida</taxon>
        <taxon>Spirocuta</taxon>
        <taxon>Euglenophyceae</taxon>
        <taxon>Eutreptiales</taxon>
        <taxon>Eutreptiaceae</taxon>
        <taxon>Eutreptiella</taxon>
    </lineage>
</organism>
<sequence>MCGGGGRPAVLCPHPHPPLHACDPMTLQSARASDHRRVLLRGDSVWDSVSPRVHGPPHRLHEPAQVRAQGAAAVVLRARVGVCGGWLTFANFEGGPALLGARLARCSAYVILRVARAPGARAGQARPRKA</sequence>
<reference evidence="1" key="1">
    <citation type="submission" date="2021-01" db="EMBL/GenBank/DDBJ databases">
        <authorList>
            <person name="Corre E."/>
            <person name="Pelletier E."/>
            <person name="Niang G."/>
            <person name="Scheremetjew M."/>
            <person name="Finn R."/>
            <person name="Kale V."/>
            <person name="Holt S."/>
            <person name="Cochrane G."/>
            <person name="Meng A."/>
            <person name="Brown T."/>
            <person name="Cohen L."/>
        </authorList>
    </citation>
    <scope>NUCLEOTIDE SEQUENCE</scope>
    <source>
        <strain evidence="1">CCMP1594</strain>
    </source>
</reference>
<protein>
    <submittedName>
        <fullName evidence="1">Uncharacterized protein</fullName>
    </submittedName>
</protein>
<dbReference type="EMBL" id="HBJA01150180">
    <property type="protein sequence ID" value="CAE0841254.1"/>
    <property type="molecule type" value="Transcribed_RNA"/>
</dbReference>
<accession>A0A7S4GMA3</accession>
<dbReference type="AlphaFoldDB" id="A0A7S4GMA3"/>
<evidence type="ECO:0000313" key="1">
    <source>
        <dbReference type="EMBL" id="CAE0841254.1"/>
    </source>
</evidence>
<proteinExistence type="predicted"/>
<name>A0A7S4GMA3_9EUGL</name>
<gene>
    <name evidence="1" type="ORF">EGYM00163_LOCUS51642</name>
</gene>